<evidence type="ECO:0000259" key="2">
    <source>
        <dbReference type="Pfam" id="PF26298"/>
    </source>
</evidence>
<reference evidence="4 5" key="1">
    <citation type="submission" date="2023-01" db="EMBL/GenBank/DDBJ databases">
        <title>Novel diversity within Roseofilum (Cyanobacteria; Desertifilaceae) from marine benthic mats with descriptions of four novel species.</title>
        <authorList>
            <person name="Wang Y."/>
            <person name="Berthold D.E."/>
            <person name="Hu J."/>
            <person name="Lefler F.W."/>
            <person name="Laughinghouse H.D. IV."/>
        </authorList>
    </citation>
    <scope>NUCLEOTIDE SEQUENCE [LARGE SCALE GENOMIC DNA]</scope>
    <source>
        <strain evidence="4 5">BLCC-M143</strain>
    </source>
</reference>
<keyword evidence="1" id="KW-0573">Peptidoglycan synthesis</keyword>
<protein>
    <recommendedName>
        <fullName evidence="1">UDP-N-acetyl-alpha-D-muramoyl-L-alanyl-L-glutamate epimerase</fullName>
        <ecNumber evidence="1">5.1.1.23</ecNumber>
    </recommendedName>
    <alternativeName>
        <fullName evidence="1">UDP-MurNAc-L-Ala-L-Glu epimerase</fullName>
    </alternativeName>
</protein>
<organism evidence="4 5">
    <name type="scientific">Roseofilum casamattae BLCC-M143</name>
    <dbReference type="NCBI Taxonomy" id="3022442"/>
    <lineage>
        <taxon>Bacteria</taxon>
        <taxon>Bacillati</taxon>
        <taxon>Cyanobacteriota</taxon>
        <taxon>Cyanophyceae</taxon>
        <taxon>Desertifilales</taxon>
        <taxon>Desertifilaceae</taxon>
        <taxon>Roseofilum</taxon>
        <taxon>Roseofilum casamattae</taxon>
    </lineage>
</organism>
<keyword evidence="1" id="KW-0133">Cell shape</keyword>
<dbReference type="InterPro" id="IPR043689">
    <property type="entry name" value="MurL"/>
</dbReference>
<proteinExistence type="inferred from homology"/>
<dbReference type="InterPro" id="IPR058740">
    <property type="entry name" value="MurL_N"/>
</dbReference>
<comment type="catalytic activity">
    <reaction evidence="1">
        <text>UDP-N-acetyl-alpha-D-muramoyl-L-alanyl-L-glutamate + ATP + H2O = UDP-N-acetyl-alpha-D-muramoyl-L-alanyl-D-glutamate + AMP + diphosphate + H(+)</text>
        <dbReference type="Rhea" id="RHEA:58812"/>
        <dbReference type="ChEBI" id="CHEBI:15377"/>
        <dbReference type="ChEBI" id="CHEBI:15378"/>
        <dbReference type="ChEBI" id="CHEBI:30616"/>
        <dbReference type="ChEBI" id="CHEBI:33019"/>
        <dbReference type="ChEBI" id="CHEBI:83900"/>
        <dbReference type="ChEBI" id="CHEBI:142725"/>
        <dbReference type="ChEBI" id="CHEBI:456215"/>
        <dbReference type="EC" id="5.1.1.23"/>
    </reaction>
</comment>
<gene>
    <name evidence="1" type="primary">murL</name>
    <name evidence="4" type="ORF">PMH09_16195</name>
</gene>
<keyword evidence="1" id="KW-0132">Cell division</keyword>
<keyword evidence="1" id="KW-0131">Cell cycle</keyword>
<accession>A0ABT7C088</accession>
<evidence type="ECO:0000313" key="5">
    <source>
        <dbReference type="Proteomes" id="UP001232992"/>
    </source>
</evidence>
<comment type="similarity">
    <text evidence="1">Belongs to the MurL family.</text>
</comment>
<dbReference type="Proteomes" id="UP001232992">
    <property type="component" value="Unassembled WGS sequence"/>
</dbReference>
<feature type="domain" description="MurL C-terminal" evidence="2">
    <location>
        <begin position="325"/>
        <end position="399"/>
    </location>
</feature>
<comment type="caution">
    <text evidence="4">The sequence shown here is derived from an EMBL/GenBank/DDBJ whole genome shotgun (WGS) entry which is preliminary data.</text>
</comment>
<dbReference type="EMBL" id="JAQOSQ010000019">
    <property type="protein sequence ID" value="MDJ1184730.1"/>
    <property type="molecule type" value="Genomic_DNA"/>
</dbReference>
<comment type="pathway">
    <text evidence="1">Cell wall biogenesis; peptidoglycan biosynthesis.</text>
</comment>
<keyword evidence="1" id="KW-0413">Isomerase</keyword>
<comment type="function">
    <text evidence="1">Cell wall formation. Catalyzes epimerization of the terminal L-glutamate in UDP-N-acetyl-alpha-D-muramoyl-L-alanyl-L-glutamate.</text>
</comment>
<dbReference type="Pfam" id="PF26299">
    <property type="entry name" value="MurL_N"/>
    <property type="match status" value="1"/>
</dbReference>
<dbReference type="InterPro" id="IPR058741">
    <property type="entry name" value="MurL_C"/>
</dbReference>
<dbReference type="RefSeq" id="WP_283759385.1">
    <property type="nucleotide sequence ID" value="NZ_JAQOSQ010000019.1"/>
</dbReference>
<evidence type="ECO:0000259" key="3">
    <source>
        <dbReference type="Pfam" id="PF26299"/>
    </source>
</evidence>
<name>A0ABT7C088_9CYAN</name>
<dbReference type="EC" id="5.1.1.23" evidence="1"/>
<keyword evidence="1" id="KW-0961">Cell wall biogenesis/degradation</keyword>
<feature type="domain" description="MurL N-terminal" evidence="3">
    <location>
        <begin position="240"/>
        <end position="297"/>
    </location>
</feature>
<keyword evidence="5" id="KW-1185">Reference proteome</keyword>
<sequence>MKIETIKIIELNIHEHHIEIIYGADLLKFSTKVVYHDLYFSALKEKYPESVINKVVCHIALFEGMQLCSFFPKYYDISLIVQGLSRPVLDFFQKMYKGIFAQHLYETNVSDYFGPELIYPEGSLKEKSPTIISKEDSTVLQTCGGGKDSFIAMKLLQEADIPFSSVQFSHTVYGKNEYQHQLISKVVEQTTPIRQHKISIYDDFIDNSFLRLYSPNNSIITFPETPNFIFESLILMLYWKYNYLSFAHEKSSNTGSLFSDELGMEVNHQWGKSYEAEKYLNQYIREVLFSDFTYFSILQPIYEFRIFKNLAKYPKSLSTIFSCNNQKPWCKKCSKCAYVWMSWMAYFNQESVESVFKSNLFDDEELLPFYKQMWGLSEYTPFECVGEVDENRLMMKKCWDKGVSGKAMDIFTKEVLSDSSINWHKIEQKYDYVYGEEHSIPNWIFGKIKDNL</sequence>
<dbReference type="HAMAP" id="MF_02209">
    <property type="entry name" value="MurL"/>
    <property type="match status" value="1"/>
</dbReference>
<dbReference type="Pfam" id="PF26298">
    <property type="entry name" value="MurL_epimerase_C"/>
    <property type="match status" value="1"/>
</dbReference>
<evidence type="ECO:0000256" key="1">
    <source>
        <dbReference type="HAMAP-Rule" id="MF_02209"/>
    </source>
</evidence>
<evidence type="ECO:0000313" key="4">
    <source>
        <dbReference type="EMBL" id="MDJ1184730.1"/>
    </source>
</evidence>